<protein>
    <submittedName>
        <fullName evidence="4">Hydrolase, putative</fullName>
    </submittedName>
</protein>
<feature type="region of interest" description="Disordered" evidence="2">
    <location>
        <begin position="66"/>
        <end position="107"/>
    </location>
</feature>
<proteinExistence type="inferred from homology"/>
<dbReference type="Pfam" id="PF00472">
    <property type="entry name" value="RF-1"/>
    <property type="match status" value="1"/>
</dbReference>
<evidence type="ECO:0000256" key="1">
    <source>
        <dbReference type="ARBA" id="ARBA00010835"/>
    </source>
</evidence>
<sequence>MTINKQDLDITFFKAGGPGGQHRNKTETAVRIHHRPSGITVTASERRSRQANIEHALERLAQRLEAMRRKPRRRIATKPGKAARERRLTGKRMRSQRKQQRRRVDVD</sequence>
<dbReference type="GO" id="GO:0016787">
    <property type="term" value="F:hydrolase activity"/>
    <property type="evidence" value="ECO:0007669"/>
    <property type="project" value="UniProtKB-KW"/>
</dbReference>
<keyword evidence="4" id="KW-0378">Hydrolase</keyword>
<gene>
    <name evidence="4" type="ordered locus">Pcar_2532</name>
</gene>
<dbReference type="SUPFAM" id="SSF75620">
    <property type="entry name" value="Release factor"/>
    <property type="match status" value="1"/>
</dbReference>
<dbReference type="InterPro" id="IPR000352">
    <property type="entry name" value="Pep_chain_release_fac_I"/>
</dbReference>
<reference evidence="4 5" key="2">
    <citation type="journal article" date="2012" name="BMC Genomics">
        <title>The genome of Pelobacter carbinolicus reveals surprising metabolic capabilities and physiological features.</title>
        <authorList>
            <person name="Aklujkar M."/>
            <person name="Haveman S.A."/>
            <person name="Didonato R.Jr."/>
            <person name="Chertkov O."/>
            <person name="Han C.S."/>
            <person name="Land M.L."/>
            <person name="Brown P."/>
            <person name="Lovley D.R."/>
        </authorList>
    </citation>
    <scope>NUCLEOTIDE SEQUENCE [LARGE SCALE GENOMIC DNA]</scope>
    <source>
        <strain evidence="5">DSM 2380 / NBRC 103641 / GraBd1</strain>
    </source>
</reference>
<dbReference type="PANTHER" id="PTHR43804:SF6">
    <property type="entry name" value="CLASS I PEPTIDE CHAIN RELEASE FACTOR"/>
    <property type="match status" value="1"/>
</dbReference>
<feature type="domain" description="Prokaryotic-type class I peptide chain release factors" evidence="3">
    <location>
        <begin position="2"/>
        <end position="104"/>
    </location>
</feature>
<dbReference type="EMBL" id="CP000142">
    <property type="protein sequence ID" value="ABA89770.3"/>
    <property type="molecule type" value="Genomic_DNA"/>
</dbReference>
<dbReference type="KEGG" id="pca:Pcar_2532"/>
<accession>Q3A1I7</accession>
<evidence type="ECO:0000259" key="3">
    <source>
        <dbReference type="Pfam" id="PF00472"/>
    </source>
</evidence>
<dbReference type="RefSeq" id="WP_011342306.1">
    <property type="nucleotide sequence ID" value="NC_007498.2"/>
</dbReference>
<reference evidence="5" key="1">
    <citation type="submission" date="2005-10" db="EMBL/GenBank/DDBJ databases">
        <title>Complete sequence of Pelobacter carbinolicus DSM 2380.</title>
        <authorList>
            <person name="Copeland A."/>
            <person name="Lucas S."/>
            <person name="Lapidus A."/>
            <person name="Barry K."/>
            <person name="Detter J.C."/>
            <person name="Glavina T."/>
            <person name="Hammon N."/>
            <person name="Israni S."/>
            <person name="Pitluck S."/>
            <person name="Chertkov O."/>
            <person name="Schmutz J."/>
            <person name="Larimer F."/>
            <person name="Land M."/>
            <person name="Kyrpides N."/>
            <person name="Ivanova N."/>
            <person name="Richardson P."/>
        </authorList>
    </citation>
    <scope>NUCLEOTIDE SEQUENCE [LARGE SCALE GENOMIC DNA]</scope>
    <source>
        <strain evidence="5">DSM 2380 / NBRC 103641 / GraBd1</strain>
    </source>
</reference>
<keyword evidence="5" id="KW-1185">Reference proteome</keyword>
<dbReference type="AlphaFoldDB" id="Q3A1I7"/>
<dbReference type="InterPro" id="IPR045853">
    <property type="entry name" value="Pep_chain_release_fac_I_sf"/>
</dbReference>
<dbReference type="Proteomes" id="UP000002534">
    <property type="component" value="Chromosome"/>
</dbReference>
<comment type="similarity">
    <text evidence="1">Belongs to the prokaryotic/mitochondrial release factor family.</text>
</comment>
<dbReference type="OrthoDB" id="9815709at2"/>
<name>Q3A1I7_SYNC1</name>
<evidence type="ECO:0000256" key="2">
    <source>
        <dbReference type="SAM" id="MobiDB-lite"/>
    </source>
</evidence>
<dbReference type="PANTHER" id="PTHR43804">
    <property type="entry name" value="LD18447P"/>
    <property type="match status" value="1"/>
</dbReference>
<organism evidence="4 5">
    <name type="scientific">Syntrophotalea carbinolica (strain DSM 2380 / NBRC 103641 / GraBd1)</name>
    <name type="common">Pelobacter carbinolicus</name>
    <dbReference type="NCBI Taxonomy" id="338963"/>
    <lineage>
        <taxon>Bacteria</taxon>
        <taxon>Pseudomonadati</taxon>
        <taxon>Thermodesulfobacteriota</taxon>
        <taxon>Desulfuromonadia</taxon>
        <taxon>Desulfuromonadales</taxon>
        <taxon>Syntrophotaleaceae</taxon>
        <taxon>Syntrophotalea</taxon>
    </lineage>
</organism>
<dbReference type="HOGENOM" id="CLU_089470_5_0_7"/>
<dbReference type="eggNOG" id="COG1186">
    <property type="taxonomic scope" value="Bacteria"/>
</dbReference>
<feature type="compositionally biased region" description="Basic residues" evidence="2">
    <location>
        <begin position="89"/>
        <end position="101"/>
    </location>
</feature>
<dbReference type="GO" id="GO:0003747">
    <property type="term" value="F:translation release factor activity"/>
    <property type="evidence" value="ECO:0007669"/>
    <property type="project" value="InterPro"/>
</dbReference>
<dbReference type="STRING" id="338963.Pcar_2532"/>
<dbReference type="Gene3D" id="3.30.160.20">
    <property type="match status" value="2"/>
</dbReference>
<evidence type="ECO:0000313" key="4">
    <source>
        <dbReference type="EMBL" id="ABA89770.3"/>
    </source>
</evidence>
<dbReference type="InterPro" id="IPR050057">
    <property type="entry name" value="Prokaryotic/Mito_RF"/>
</dbReference>
<evidence type="ECO:0000313" key="5">
    <source>
        <dbReference type="Proteomes" id="UP000002534"/>
    </source>
</evidence>